<dbReference type="GO" id="GO:0030119">
    <property type="term" value="C:AP-type membrane coat adaptor complex"/>
    <property type="evidence" value="ECO:0007669"/>
    <property type="project" value="InterPro"/>
</dbReference>
<organism evidence="2 3">
    <name type="scientific">Varanus komodoensis</name>
    <name type="common">Komodo dragon</name>
    <dbReference type="NCBI Taxonomy" id="61221"/>
    <lineage>
        <taxon>Eukaryota</taxon>
        <taxon>Metazoa</taxon>
        <taxon>Chordata</taxon>
        <taxon>Craniata</taxon>
        <taxon>Vertebrata</taxon>
        <taxon>Euteleostomi</taxon>
        <taxon>Lepidosauria</taxon>
        <taxon>Squamata</taxon>
        <taxon>Bifurcata</taxon>
        <taxon>Unidentata</taxon>
        <taxon>Episquamata</taxon>
        <taxon>Toxicofera</taxon>
        <taxon>Anguimorpha</taxon>
        <taxon>Paleoanguimorpha</taxon>
        <taxon>Varanoidea</taxon>
        <taxon>Varanidae</taxon>
        <taxon>Varanus</taxon>
    </lineage>
</organism>
<dbReference type="Pfam" id="PF15001">
    <property type="entry name" value="AP-5_subunit_s1"/>
    <property type="match status" value="1"/>
</dbReference>
<reference evidence="2" key="2">
    <citation type="submission" date="2025-09" db="UniProtKB">
        <authorList>
            <consortium name="Ensembl"/>
        </authorList>
    </citation>
    <scope>IDENTIFICATION</scope>
</reference>
<dbReference type="GO" id="GO:0005770">
    <property type="term" value="C:late endosome"/>
    <property type="evidence" value="ECO:0007669"/>
    <property type="project" value="TreeGrafter"/>
</dbReference>
<dbReference type="Ensembl" id="ENSVKKT00000028950.1">
    <property type="protein sequence ID" value="ENSVKKP00000028273.1"/>
    <property type="gene ID" value="ENSVKKG00000018303.1"/>
</dbReference>
<reference evidence="2" key="1">
    <citation type="submission" date="2025-08" db="UniProtKB">
        <authorList>
            <consortium name="Ensembl"/>
        </authorList>
    </citation>
    <scope>IDENTIFICATION</scope>
</reference>
<feature type="region of interest" description="Disordered" evidence="1">
    <location>
        <begin position="68"/>
        <end position="94"/>
    </location>
</feature>
<dbReference type="GO" id="GO:0005829">
    <property type="term" value="C:cytosol"/>
    <property type="evidence" value="ECO:0007669"/>
    <property type="project" value="TreeGrafter"/>
</dbReference>
<dbReference type="PANTHER" id="PTHR16120">
    <property type="entry name" value="AP-5 COMPLEX SUBUNIT SIGMA-1"/>
    <property type="match status" value="1"/>
</dbReference>
<dbReference type="GO" id="GO:0016197">
    <property type="term" value="P:endosomal transport"/>
    <property type="evidence" value="ECO:0007669"/>
    <property type="project" value="InterPro"/>
</dbReference>
<dbReference type="PANTHER" id="PTHR16120:SF0">
    <property type="entry name" value="AP-5 COMPLEX SUBUNIT SIGMA-1"/>
    <property type="match status" value="1"/>
</dbReference>
<evidence type="ECO:0000313" key="2">
    <source>
        <dbReference type="Ensembl" id="ENSVKKP00000028273.1"/>
    </source>
</evidence>
<name>A0A8D2LYG1_VARKO</name>
<sequence length="199" mass="21942">MVHAFLVHSLRGRPGDEAGHCRVLYSRVFAPEASQDARRQDREKERLRRKEQILAVARQVESVCRLSQQASGRPPSEHLLQLPEEPPSPQDAPAGVFRLAAGDPFPEDKAVLWLGVQCLAFALVCDPHENLALAEGTLRLLARALLEHLKPPSAASELLLKADRAEAVLGKLLPQGQLLFLNDQFVLGLERELSASLCK</sequence>
<dbReference type="OrthoDB" id="370698at2759"/>
<dbReference type="InterPro" id="IPR029392">
    <property type="entry name" value="AP-5_subunit_s1"/>
</dbReference>
<gene>
    <name evidence="2" type="primary">AP5S1</name>
</gene>
<dbReference type="CTD" id="55317"/>
<evidence type="ECO:0000256" key="1">
    <source>
        <dbReference type="SAM" id="MobiDB-lite"/>
    </source>
</evidence>
<dbReference type="KEGG" id="vko:123022519"/>
<accession>A0A8D2LYG1</accession>
<proteinExistence type="predicted"/>
<keyword evidence="3" id="KW-1185">Reference proteome</keyword>
<dbReference type="AlphaFoldDB" id="A0A8D2LYG1"/>
<dbReference type="Proteomes" id="UP000694545">
    <property type="component" value="Unplaced"/>
</dbReference>
<dbReference type="GO" id="GO:0000724">
    <property type="term" value="P:double-strand break repair via homologous recombination"/>
    <property type="evidence" value="ECO:0007669"/>
    <property type="project" value="InterPro"/>
</dbReference>
<dbReference type="OMA" id="RADCIEG"/>
<dbReference type="GeneID" id="123022519"/>
<dbReference type="GO" id="GO:0005764">
    <property type="term" value="C:lysosome"/>
    <property type="evidence" value="ECO:0007669"/>
    <property type="project" value="TreeGrafter"/>
</dbReference>
<protein>
    <submittedName>
        <fullName evidence="2">Adaptor related protein complex 5 subunit sigma 1</fullName>
    </submittedName>
</protein>
<dbReference type="RefSeq" id="XP_044284202.1">
    <property type="nucleotide sequence ID" value="XM_044428267.1"/>
</dbReference>
<evidence type="ECO:0000313" key="3">
    <source>
        <dbReference type="Proteomes" id="UP000694545"/>
    </source>
</evidence>